<dbReference type="RefSeq" id="WP_175531176.1">
    <property type="nucleotide sequence ID" value="NZ_JABWGL010000016.1"/>
</dbReference>
<organism evidence="1 2">
    <name type="scientific">Aliarcobacter butzleri</name>
    <dbReference type="NCBI Taxonomy" id="28197"/>
    <lineage>
        <taxon>Bacteria</taxon>
        <taxon>Pseudomonadati</taxon>
        <taxon>Campylobacterota</taxon>
        <taxon>Epsilonproteobacteria</taxon>
        <taxon>Campylobacterales</taxon>
        <taxon>Arcobacteraceae</taxon>
        <taxon>Aliarcobacter</taxon>
    </lineage>
</organism>
<comment type="caution">
    <text evidence="1">The sequence shown here is derived from an EMBL/GenBank/DDBJ whole genome shotgun (WGS) entry which is preliminary data.</text>
</comment>
<protein>
    <submittedName>
        <fullName evidence="1">Uncharacterized protein</fullName>
    </submittedName>
</protein>
<dbReference type="InterPro" id="IPR036162">
    <property type="entry name" value="Resolvase-like_N_sf"/>
</dbReference>
<dbReference type="Proteomes" id="UP001171508">
    <property type="component" value="Unassembled WGS sequence"/>
</dbReference>
<reference evidence="1" key="2">
    <citation type="submission" date="2023-01" db="EMBL/GenBank/DDBJ databases">
        <authorList>
            <person name="Uljanovas D."/>
        </authorList>
    </citation>
    <scope>NUCLEOTIDE SEQUENCE</scope>
    <source>
        <strain evidence="1">H19</strain>
    </source>
</reference>
<sequence>MKIFYYEKSKIKKYNYVDSVLHHEIIYIKSLKEVEENSLAYIYELSDLGNSTFQILKNIFTLFNKNINIHIYNENYNLKYNDSNLPINFLKEIFAIEESIINIRLDKTKTTLKNKTKRAGRKSGKKTKSIFDKHKKIIFQELKKNTPKTEILRILKSNHDLAVNTTPQALGQYIKRQQRIKEKNKKVEIIGDLIEEEGLFIHTKN</sequence>
<dbReference type="AlphaFoldDB" id="A0AAP4UZA5"/>
<dbReference type="GO" id="GO:0000150">
    <property type="term" value="F:DNA strand exchange activity"/>
    <property type="evidence" value="ECO:0007669"/>
    <property type="project" value="InterPro"/>
</dbReference>
<proteinExistence type="predicted"/>
<dbReference type="GO" id="GO:0003677">
    <property type="term" value="F:DNA binding"/>
    <property type="evidence" value="ECO:0007669"/>
    <property type="project" value="InterPro"/>
</dbReference>
<reference evidence="1" key="1">
    <citation type="journal article" date="2023" name="Microorganisms">
        <title>Genomic Characterization of Arcobacter butzleri Strains Isolated from Various Sources in Lithuania.</title>
        <authorList>
            <person name="Uljanovas D."/>
            <person name="Golz G."/>
            <person name="Fleischmann S."/>
            <person name="Kudirkiene E."/>
            <person name="Kasetiene N."/>
            <person name="Grineviciene A."/>
            <person name="Tamuleviciene E."/>
            <person name="Aksomaitiene J."/>
            <person name="Alter T."/>
            <person name="Malakauskas M."/>
        </authorList>
    </citation>
    <scope>NUCLEOTIDE SEQUENCE</scope>
    <source>
        <strain evidence="1">H19</strain>
    </source>
</reference>
<evidence type="ECO:0000313" key="1">
    <source>
        <dbReference type="EMBL" id="MDN5133114.1"/>
    </source>
</evidence>
<name>A0AAP4UZA5_9BACT</name>
<dbReference type="EMBL" id="JAQJJM010000030">
    <property type="protein sequence ID" value="MDN5133114.1"/>
    <property type="molecule type" value="Genomic_DNA"/>
</dbReference>
<accession>A0AAP4UZA5</accession>
<evidence type="ECO:0000313" key="2">
    <source>
        <dbReference type="Proteomes" id="UP001171508"/>
    </source>
</evidence>
<dbReference type="SUPFAM" id="SSF53041">
    <property type="entry name" value="Resolvase-like"/>
    <property type="match status" value="1"/>
</dbReference>
<gene>
    <name evidence="1" type="ORF">PJV92_10310</name>
</gene>